<dbReference type="SUPFAM" id="SSF52058">
    <property type="entry name" value="L domain-like"/>
    <property type="match status" value="1"/>
</dbReference>
<dbReference type="EMBL" id="BQNB010011327">
    <property type="protein sequence ID" value="GJS89137.1"/>
    <property type="molecule type" value="Genomic_DNA"/>
</dbReference>
<dbReference type="Gene3D" id="3.80.10.10">
    <property type="entry name" value="Ribonuclease Inhibitor"/>
    <property type="match status" value="2"/>
</dbReference>
<dbReference type="InterPro" id="IPR002182">
    <property type="entry name" value="NB-ARC"/>
</dbReference>
<reference evidence="2" key="1">
    <citation type="journal article" date="2022" name="Int. J. Mol. Sci.">
        <title>Draft Genome of Tanacetum Coccineum: Genomic Comparison of Closely Related Tanacetum-Family Plants.</title>
        <authorList>
            <person name="Yamashiro T."/>
            <person name="Shiraishi A."/>
            <person name="Nakayama K."/>
            <person name="Satake H."/>
        </authorList>
    </citation>
    <scope>NUCLEOTIDE SEQUENCE</scope>
</reference>
<dbReference type="InterPro" id="IPR032675">
    <property type="entry name" value="LRR_dom_sf"/>
</dbReference>
<keyword evidence="3" id="KW-1185">Reference proteome</keyword>
<dbReference type="InterPro" id="IPR044974">
    <property type="entry name" value="Disease_R_plants"/>
</dbReference>
<dbReference type="Proteomes" id="UP001151760">
    <property type="component" value="Unassembled WGS sequence"/>
</dbReference>
<comment type="caution">
    <text evidence="2">The sequence shown here is derived from an EMBL/GenBank/DDBJ whole genome shotgun (WGS) entry which is preliminary data.</text>
</comment>
<accession>A0ABQ4ZIX9</accession>
<dbReference type="Pfam" id="PF00931">
    <property type="entry name" value="NB-ARC"/>
    <property type="match status" value="1"/>
</dbReference>
<proteinExistence type="predicted"/>
<dbReference type="Gene3D" id="3.40.50.300">
    <property type="entry name" value="P-loop containing nucleotide triphosphate hydrolases"/>
    <property type="match status" value="1"/>
</dbReference>
<gene>
    <name evidence="2" type="ORF">Tco_0771773</name>
</gene>
<feature type="domain" description="NB-ARC" evidence="1">
    <location>
        <begin position="1"/>
        <end position="153"/>
    </location>
</feature>
<dbReference type="PANTHER" id="PTHR11017">
    <property type="entry name" value="LEUCINE-RICH REPEAT-CONTAINING PROTEIN"/>
    <property type="match status" value="1"/>
</dbReference>
<evidence type="ECO:0000313" key="3">
    <source>
        <dbReference type="Proteomes" id="UP001151760"/>
    </source>
</evidence>
<protein>
    <submittedName>
        <fullName evidence="2">NB-ARC domains-containing protein</fullName>
    </submittedName>
</protein>
<evidence type="ECO:0000259" key="1">
    <source>
        <dbReference type="Pfam" id="PF00931"/>
    </source>
</evidence>
<evidence type="ECO:0000313" key="2">
    <source>
        <dbReference type="EMBL" id="GJS89137.1"/>
    </source>
</evidence>
<name>A0ABQ4ZIX9_9ASTR</name>
<reference evidence="2" key="2">
    <citation type="submission" date="2022-01" db="EMBL/GenBank/DDBJ databases">
        <authorList>
            <person name="Yamashiro T."/>
            <person name="Shiraishi A."/>
            <person name="Satake H."/>
            <person name="Nakayama K."/>
        </authorList>
    </citation>
    <scope>NUCLEOTIDE SEQUENCE</scope>
</reference>
<dbReference type="PANTHER" id="PTHR11017:SF573">
    <property type="entry name" value="ADP-RIBOSYL CYCLASE_CYCLIC ADP-RIBOSE HYDROLASE"/>
    <property type="match status" value="1"/>
</dbReference>
<dbReference type="PRINTS" id="PR00364">
    <property type="entry name" value="DISEASERSIST"/>
</dbReference>
<sequence length="358" mass="40314">MIGICGMSGIGKTTLAKAIYNSMHTHFDASCFCDDVQGVERQQGLTQVQMQMIGRILKIEYLKILSVGEGSMVIKQRMARKPILLVLDNVNNVEQLEALAGSSDWFFPGSLIIFTGKDKQLLSSHKVDGIYEMESLDDYKALKLFSLYAFGKRHHKEDFKDLASHVVCKVTLADPKNMFFESRRTTPDFSETANLEELILEGCKNLANVHPSIGMLKKLLVLNMRDYACLKSFPSNLEMDSLQILILLGCLKLRKLPEDLGRIKSLTELYIDQTSITELPLFGQQVSVWSRWRSSIITRPFGLLTKQHLQRSVSLKGFHMLTYLNFSYSNLVQVPDSIGGLSCLMGLNLSENNFSSLP</sequence>
<dbReference type="InterPro" id="IPR027417">
    <property type="entry name" value="P-loop_NTPase"/>
</dbReference>
<organism evidence="2 3">
    <name type="scientific">Tanacetum coccineum</name>
    <dbReference type="NCBI Taxonomy" id="301880"/>
    <lineage>
        <taxon>Eukaryota</taxon>
        <taxon>Viridiplantae</taxon>
        <taxon>Streptophyta</taxon>
        <taxon>Embryophyta</taxon>
        <taxon>Tracheophyta</taxon>
        <taxon>Spermatophyta</taxon>
        <taxon>Magnoliopsida</taxon>
        <taxon>eudicotyledons</taxon>
        <taxon>Gunneridae</taxon>
        <taxon>Pentapetalae</taxon>
        <taxon>asterids</taxon>
        <taxon>campanulids</taxon>
        <taxon>Asterales</taxon>
        <taxon>Asteraceae</taxon>
        <taxon>Asteroideae</taxon>
        <taxon>Anthemideae</taxon>
        <taxon>Anthemidinae</taxon>
        <taxon>Tanacetum</taxon>
    </lineage>
</organism>
<dbReference type="SUPFAM" id="SSF52540">
    <property type="entry name" value="P-loop containing nucleoside triphosphate hydrolases"/>
    <property type="match status" value="1"/>
</dbReference>